<proteinExistence type="predicted"/>
<dbReference type="Proteomes" id="UP000030686">
    <property type="component" value="Unassembled WGS sequence"/>
</dbReference>
<dbReference type="InterPro" id="IPR036236">
    <property type="entry name" value="Znf_C2H2_sf"/>
</dbReference>
<feature type="compositionally biased region" description="Polar residues" evidence="2">
    <location>
        <begin position="1"/>
        <end position="24"/>
    </location>
</feature>
<dbReference type="GO" id="GO:0003677">
    <property type="term" value="F:DNA binding"/>
    <property type="evidence" value="ECO:0007669"/>
    <property type="project" value="UniProtKB-KW"/>
</dbReference>
<dbReference type="PROSITE" id="PS50157">
    <property type="entry name" value="ZINC_FINGER_C2H2_2"/>
    <property type="match status" value="1"/>
</dbReference>
<dbReference type="EMBL" id="HG792015">
    <property type="protein sequence ID" value="CDM26232.1"/>
    <property type="molecule type" value="Genomic_DNA"/>
</dbReference>
<keyword evidence="4" id="KW-0238">DNA-binding</keyword>
<name>W6Q902_PENRF</name>
<dbReference type="OrthoDB" id="654211at2759"/>
<feature type="domain" description="C2H2-type" evidence="3">
    <location>
        <begin position="125"/>
        <end position="150"/>
    </location>
</feature>
<evidence type="ECO:0000313" key="4">
    <source>
        <dbReference type="EMBL" id="CDM26232.1"/>
    </source>
</evidence>
<keyword evidence="5" id="KW-1185">Reference proteome</keyword>
<keyword evidence="1" id="KW-0862">Zinc</keyword>
<dbReference type="STRING" id="1365484.W6Q902"/>
<accession>W6Q902</accession>
<dbReference type="PROSITE" id="PS00028">
    <property type="entry name" value="ZINC_FINGER_C2H2_1"/>
    <property type="match status" value="1"/>
</dbReference>
<dbReference type="GO" id="GO:0008270">
    <property type="term" value="F:zinc ion binding"/>
    <property type="evidence" value="ECO:0007669"/>
    <property type="project" value="UniProtKB-KW"/>
</dbReference>
<feature type="compositionally biased region" description="Basic and acidic residues" evidence="2">
    <location>
        <begin position="25"/>
        <end position="36"/>
    </location>
</feature>
<evidence type="ECO:0000313" key="5">
    <source>
        <dbReference type="Proteomes" id="UP000030686"/>
    </source>
</evidence>
<dbReference type="Gene3D" id="3.30.160.60">
    <property type="entry name" value="Classic Zinc Finger"/>
    <property type="match status" value="2"/>
</dbReference>
<dbReference type="InterPro" id="IPR013087">
    <property type="entry name" value="Znf_C2H2_type"/>
</dbReference>
<sequence>MNGGDSSTNLASNSGAVNNTNNDEPATHDAETKGGWESEEAEMPSEEVIAPSPHDGLYYCQYVICQQRKGYALKCQLTKHIRTHVLPVKCSECPYAAAEKKDVDRHVKAAHRRLAEQTWGPMEPILCALCKKEFTRRDNAQKHYKTKHVR</sequence>
<dbReference type="SUPFAM" id="SSF57667">
    <property type="entry name" value="beta-beta-alpha zinc fingers"/>
    <property type="match status" value="1"/>
</dbReference>
<organism evidence="4 5">
    <name type="scientific">Penicillium roqueforti (strain FM164)</name>
    <dbReference type="NCBI Taxonomy" id="1365484"/>
    <lineage>
        <taxon>Eukaryota</taxon>
        <taxon>Fungi</taxon>
        <taxon>Dikarya</taxon>
        <taxon>Ascomycota</taxon>
        <taxon>Pezizomycotina</taxon>
        <taxon>Eurotiomycetes</taxon>
        <taxon>Eurotiomycetidae</taxon>
        <taxon>Eurotiales</taxon>
        <taxon>Aspergillaceae</taxon>
        <taxon>Penicillium</taxon>
    </lineage>
</organism>
<keyword evidence="1" id="KW-0863">Zinc-finger</keyword>
<evidence type="ECO:0000256" key="1">
    <source>
        <dbReference type="PROSITE-ProRule" id="PRU00042"/>
    </source>
</evidence>
<dbReference type="InterPro" id="IPR058946">
    <property type="entry name" value="Zf-C2H2_ZNF451_C"/>
</dbReference>
<protein>
    <submittedName>
        <fullName evidence="4">Zinc finger C2H2-type/integrase DNA-binding domain</fullName>
    </submittedName>
</protein>
<gene>
    <name evidence="4" type="ORF">PROQFM164_S01g000041</name>
</gene>
<evidence type="ECO:0000256" key="2">
    <source>
        <dbReference type="SAM" id="MobiDB-lite"/>
    </source>
</evidence>
<dbReference type="OMA" id="NDEPATH"/>
<keyword evidence="1" id="KW-0479">Metal-binding</keyword>
<dbReference type="Pfam" id="PF23107">
    <property type="entry name" value="Zf-C2H2_ZNF451_C"/>
    <property type="match status" value="1"/>
</dbReference>
<reference evidence="4" key="1">
    <citation type="journal article" date="2014" name="Nat. Commun.">
        <title>Multiple recent horizontal transfers of a large genomic region in cheese making fungi.</title>
        <authorList>
            <person name="Cheeseman K."/>
            <person name="Ropars J."/>
            <person name="Renault P."/>
            <person name="Dupont J."/>
            <person name="Gouzy J."/>
            <person name="Branca A."/>
            <person name="Abraham A.L."/>
            <person name="Ceppi M."/>
            <person name="Conseiller E."/>
            <person name="Debuchy R."/>
            <person name="Malagnac F."/>
            <person name="Goarin A."/>
            <person name="Silar P."/>
            <person name="Lacoste S."/>
            <person name="Sallet E."/>
            <person name="Bensimon A."/>
            <person name="Giraud T."/>
            <person name="Brygoo Y."/>
        </authorList>
    </citation>
    <scope>NUCLEOTIDE SEQUENCE [LARGE SCALE GENOMIC DNA]</scope>
    <source>
        <strain evidence="4">FM164</strain>
    </source>
</reference>
<evidence type="ECO:0000259" key="3">
    <source>
        <dbReference type="PROSITE" id="PS50157"/>
    </source>
</evidence>
<feature type="region of interest" description="Disordered" evidence="2">
    <location>
        <begin position="1"/>
        <end position="49"/>
    </location>
</feature>
<dbReference type="AlphaFoldDB" id="W6Q902"/>
<dbReference type="SMART" id="SM00355">
    <property type="entry name" value="ZnF_C2H2"/>
    <property type="match status" value="3"/>
</dbReference>